<evidence type="ECO:0000256" key="1">
    <source>
        <dbReference type="SAM" id="Phobius"/>
    </source>
</evidence>
<evidence type="ECO:0000313" key="2">
    <source>
        <dbReference type="EMBL" id="TQL34404.1"/>
    </source>
</evidence>
<keyword evidence="1" id="KW-0812">Transmembrane</keyword>
<dbReference type="AlphaFoldDB" id="A0A542XF07"/>
<feature type="transmembrane region" description="Helical" evidence="1">
    <location>
        <begin position="157"/>
        <end position="181"/>
    </location>
</feature>
<feature type="transmembrane region" description="Helical" evidence="1">
    <location>
        <begin position="57"/>
        <end position="75"/>
    </location>
</feature>
<gene>
    <name evidence="2" type="ORF">FB554_2574</name>
</gene>
<dbReference type="EMBL" id="VFOK01000001">
    <property type="protein sequence ID" value="TQL34404.1"/>
    <property type="molecule type" value="Genomic_DNA"/>
</dbReference>
<reference evidence="2 3" key="1">
    <citation type="submission" date="2019-06" db="EMBL/GenBank/DDBJ databases">
        <title>Sequencing the genomes of 1000 actinobacteria strains.</title>
        <authorList>
            <person name="Klenk H.-P."/>
        </authorList>
    </citation>
    <scope>NUCLEOTIDE SEQUENCE [LARGE SCALE GENOMIC DNA]</scope>
    <source>
        <strain evidence="2 3">DSM 24617</strain>
    </source>
</reference>
<comment type="caution">
    <text evidence="2">The sequence shown here is derived from an EMBL/GenBank/DDBJ whole genome shotgun (WGS) entry which is preliminary data.</text>
</comment>
<keyword evidence="3" id="KW-1185">Reference proteome</keyword>
<sequence length="204" mass="21456">MLALLDPFVLPLHAALVALTGPLGAAPAIVAMTLLLRLLLHPLVRHAHLAAIERRPGCLPVLVQLPFLLAIYRIFTSPVVAGQTNALLQHSLLGAPLGVHLLEGGLTVVPVFAVLAALMLLVCWLSYRFARAHAVAPALPDGTSPEMAEAMARTQRLLPYLSFGSLVGVLVMPLAGGIYLLTAVASALAERAGLRHRHPMPAAG</sequence>
<feature type="transmembrane region" description="Helical" evidence="1">
    <location>
        <begin position="12"/>
        <end position="36"/>
    </location>
</feature>
<proteinExistence type="predicted"/>
<dbReference type="OrthoDB" id="9780552at2"/>
<name>A0A542XF07_9MICO</name>
<protein>
    <submittedName>
        <fullName evidence="2">YidC/Oxa1 family membrane protein insertase</fullName>
    </submittedName>
</protein>
<dbReference type="RefSeq" id="WP_142006656.1">
    <property type="nucleotide sequence ID" value="NZ_CAJTBP010000001.1"/>
</dbReference>
<organism evidence="2 3">
    <name type="scientific">Barrientosiimonas humi</name>
    <dbReference type="NCBI Taxonomy" id="999931"/>
    <lineage>
        <taxon>Bacteria</taxon>
        <taxon>Bacillati</taxon>
        <taxon>Actinomycetota</taxon>
        <taxon>Actinomycetes</taxon>
        <taxon>Micrococcales</taxon>
        <taxon>Dermacoccaceae</taxon>
        <taxon>Barrientosiimonas</taxon>
    </lineage>
</organism>
<keyword evidence="1" id="KW-1133">Transmembrane helix</keyword>
<dbReference type="Proteomes" id="UP000318336">
    <property type="component" value="Unassembled WGS sequence"/>
</dbReference>
<keyword evidence="1" id="KW-0472">Membrane</keyword>
<feature type="transmembrane region" description="Helical" evidence="1">
    <location>
        <begin position="106"/>
        <end position="127"/>
    </location>
</feature>
<evidence type="ECO:0000313" key="3">
    <source>
        <dbReference type="Proteomes" id="UP000318336"/>
    </source>
</evidence>
<accession>A0A542XF07</accession>